<sequence length="49" mass="5339">MSLVTSLLTTCPVRGSVFHCVREAVYKWSSDPALPPSGRLYTTAGREVV</sequence>
<comment type="caution">
    <text evidence="1">The sequence shown here is derived from an EMBL/GenBank/DDBJ whole genome shotgun (WGS) entry which is preliminary data.</text>
</comment>
<proteinExistence type="predicted"/>
<evidence type="ECO:0000313" key="2">
    <source>
        <dbReference type="Proteomes" id="UP001162483"/>
    </source>
</evidence>
<reference evidence="1" key="1">
    <citation type="submission" date="2023-05" db="EMBL/GenBank/DDBJ databases">
        <authorList>
            <person name="Stuckert A."/>
        </authorList>
    </citation>
    <scope>NUCLEOTIDE SEQUENCE</scope>
</reference>
<name>A0ABN9BAS8_9NEOB</name>
<feature type="non-terminal residue" evidence="1">
    <location>
        <position position="49"/>
    </location>
</feature>
<evidence type="ECO:0000313" key="1">
    <source>
        <dbReference type="EMBL" id="CAI9544675.1"/>
    </source>
</evidence>
<gene>
    <name evidence="1" type="ORF">SPARVUS_LOCUS2518959</name>
</gene>
<accession>A0ABN9BAS8</accession>
<dbReference type="Proteomes" id="UP001162483">
    <property type="component" value="Unassembled WGS sequence"/>
</dbReference>
<keyword evidence="2" id="KW-1185">Reference proteome</keyword>
<protein>
    <submittedName>
        <fullName evidence="1">Uncharacterized protein</fullName>
    </submittedName>
</protein>
<organism evidence="1 2">
    <name type="scientific">Staurois parvus</name>
    <dbReference type="NCBI Taxonomy" id="386267"/>
    <lineage>
        <taxon>Eukaryota</taxon>
        <taxon>Metazoa</taxon>
        <taxon>Chordata</taxon>
        <taxon>Craniata</taxon>
        <taxon>Vertebrata</taxon>
        <taxon>Euteleostomi</taxon>
        <taxon>Amphibia</taxon>
        <taxon>Batrachia</taxon>
        <taxon>Anura</taxon>
        <taxon>Neobatrachia</taxon>
        <taxon>Ranoidea</taxon>
        <taxon>Ranidae</taxon>
        <taxon>Staurois</taxon>
    </lineage>
</organism>
<dbReference type="EMBL" id="CATNWA010003153">
    <property type="protein sequence ID" value="CAI9544675.1"/>
    <property type="molecule type" value="Genomic_DNA"/>
</dbReference>